<dbReference type="AlphaFoldDB" id="A0A0G1CF58"/>
<dbReference type="Gene3D" id="3.30.460.10">
    <property type="entry name" value="Beta Polymerase, domain 2"/>
    <property type="match status" value="1"/>
</dbReference>
<gene>
    <name evidence="2" type="ORF">UV59_C0027G0032</name>
</gene>
<dbReference type="CDD" id="cd05403">
    <property type="entry name" value="NT_KNTase_like"/>
    <property type="match status" value="1"/>
</dbReference>
<dbReference type="PANTHER" id="PTHR43852">
    <property type="entry name" value="NUCLEOTIDYLTRANSFERASE"/>
    <property type="match status" value="1"/>
</dbReference>
<dbReference type="Pfam" id="PF18765">
    <property type="entry name" value="Polbeta"/>
    <property type="match status" value="1"/>
</dbReference>
<dbReference type="EMBL" id="LCFB01000027">
    <property type="protein sequence ID" value="KKS84104.1"/>
    <property type="molecule type" value="Genomic_DNA"/>
</dbReference>
<name>A0A0G1CF58_9BACT</name>
<organism evidence="2 3">
    <name type="scientific">Candidatus Gottesmanbacteria bacterium GW2011_GWA1_43_11</name>
    <dbReference type="NCBI Taxonomy" id="1618436"/>
    <lineage>
        <taxon>Bacteria</taxon>
        <taxon>Candidatus Gottesmaniibacteriota</taxon>
    </lineage>
</organism>
<reference evidence="2 3" key="1">
    <citation type="journal article" date="2015" name="Nature">
        <title>rRNA introns, odd ribosomes, and small enigmatic genomes across a large radiation of phyla.</title>
        <authorList>
            <person name="Brown C.T."/>
            <person name="Hug L.A."/>
            <person name="Thomas B.C."/>
            <person name="Sharon I."/>
            <person name="Castelle C.J."/>
            <person name="Singh A."/>
            <person name="Wilkins M.J."/>
            <person name="Williams K.H."/>
            <person name="Banfield J.F."/>
        </authorList>
    </citation>
    <scope>NUCLEOTIDE SEQUENCE [LARGE SCALE GENOMIC DNA]</scope>
</reference>
<dbReference type="InterPro" id="IPR052930">
    <property type="entry name" value="TA_antitoxin_MntA"/>
</dbReference>
<comment type="caution">
    <text evidence="2">The sequence shown here is derived from an EMBL/GenBank/DDBJ whole genome shotgun (WGS) entry which is preliminary data.</text>
</comment>
<protein>
    <submittedName>
        <fullName evidence="2">Polymerase beta domain protein region protein</fullName>
    </submittedName>
</protein>
<evidence type="ECO:0000259" key="1">
    <source>
        <dbReference type="Pfam" id="PF18765"/>
    </source>
</evidence>
<sequence>MDARYLEEIKAILKKYLNQNQRVFLFGSRAAGTAHKYSDVDIAIEADQPLDPATKVKLEESFENSNVPFRVDIVDFSQVSEDFKAVAKQHLLPL</sequence>
<evidence type="ECO:0000313" key="3">
    <source>
        <dbReference type="Proteomes" id="UP000034543"/>
    </source>
</evidence>
<proteinExistence type="predicted"/>
<dbReference type="InterPro" id="IPR041633">
    <property type="entry name" value="Polbeta"/>
</dbReference>
<evidence type="ECO:0000313" key="2">
    <source>
        <dbReference type="EMBL" id="KKS84104.1"/>
    </source>
</evidence>
<accession>A0A0G1CF58</accession>
<dbReference type="STRING" id="1618436.UV59_C0027G0032"/>
<dbReference type="Proteomes" id="UP000034543">
    <property type="component" value="Unassembled WGS sequence"/>
</dbReference>
<dbReference type="InterPro" id="IPR043519">
    <property type="entry name" value="NT_sf"/>
</dbReference>
<feature type="domain" description="Polymerase beta nucleotidyltransferase" evidence="1">
    <location>
        <begin position="7"/>
        <end position="85"/>
    </location>
</feature>
<dbReference type="PANTHER" id="PTHR43852:SF2">
    <property type="entry name" value="PROTEIN ADENYLYLTRANSFERASE MNTA"/>
    <property type="match status" value="1"/>
</dbReference>
<dbReference type="SUPFAM" id="SSF81301">
    <property type="entry name" value="Nucleotidyltransferase"/>
    <property type="match status" value="1"/>
</dbReference>